<protein>
    <recommendedName>
        <fullName evidence="3">Thiol-disulfide oxidoreductase</fullName>
    </recommendedName>
</protein>
<dbReference type="AlphaFoldDB" id="A0A5B9Q5M6"/>
<proteinExistence type="predicted"/>
<accession>A0A5B9Q5M6</accession>
<dbReference type="InterPro" id="IPR044691">
    <property type="entry name" value="DCC1_Trx"/>
</dbReference>
<evidence type="ECO:0000313" key="1">
    <source>
        <dbReference type="EMBL" id="QEG34338.1"/>
    </source>
</evidence>
<dbReference type="KEGG" id="bgok:Pr1d_16130"/>
<evidence type="ECO:0000313" key="2">
    <source>
        <dbReference type="Proteomes" id="UP000323917"/>
    </source>
</evidence>
<dbReference type="Pfam" id="PF04134">
    <property type="entry name" value="DCC1-like"/>
    <property type="match status" value="1"/>
</dbReference>
<sequence length="139" mass="16338">MKNTSLPTPDERPNADVVVYDGDCRMCTAQVSKLPWWDCQGKLAYMSLHDPQVQTRWPDLTHERLMQEMCIVDSQGQRHWGPEAIRYLTGRLRRLWWAAPALHFPGSMVVWRPLYRWIAKNRYRLSGTHCDEGTCSLHR</sequence>
<evidence type="ECO:0008006" key="3">
    <source>
        <dbReference type="Google" id="ProtNLM"/>
    </source>
</evidence>
<dbReference type="InterPro" id="IPR007263">
    <property type="entry name" value="DCC1-like"/>
</dbReference>
<organism evidence="1 2">
    <name type="scientific">Bythopirellula goksoeyrii</name>
    <dbReference type="NCBI Taxonomy" id="1400387"/>
    <lineage>
        <taxon>Bacteria</taxon>
        <taxon>Pseudomonadati</taxon>
        <taxon>Planctomycetota</taxon>
        <taxon>Planctomycetia</taxon>
        <taxon>Pirellulales</taxon>
        <taxon>Lacipirellulaceae</taxon>
        <taxon>Bythopirellula</taxon>
    </lineage>
</organism>
<dbReference type="OrthoDB" id="9785438at2"/>
<dbReference type="Proteomes" id="UP000323917">
    <property type="component" value="Chromosome"/>
</dbReference>
<dbReference type="RefSeq" id="WP_148073002.1">
    <property type="nucleotide sequence ID" value="NZ_CP042913.1"/>
</dbReference>
<gene>
    <name evidence="1" type="ORF">Pr1d_16130</name>
</gene>
<dbReference type="PANTHER" id="PTHR34290">
    <property type="entry name" value="SI:CH73-390P7.2"/>
    <property type="match status" value="1"/>
</dbReference>
<name>A0A5B9Q5M6_9BACT</name>
<dbReference type="EMBL" id="CP042913">
    <property type="protein sequence ID" value="QEG34338.1"/>
    <property type="molecule type" value="Genomic_DNA"/>
</dbReference>
<keyword evidence="2" id="KW-1185">Reference proteome</keyword>
<reference evidence="1 2" key="1">
    <citation type="submission" date="2019-08" db="EMBL/GenBank/DDBJ databases">
        <title>Deep-cultivation of Planctomycetes and their phenomic and genomic characterization uncovers novel biology.</title>
        <authorList>
            <person name="Wiegand S."/>
            <person name="Jogler M."/>
            <person name="Boedeker C."/>
            <person name="Pinto D."/>
            <person name="Vollmers J."/>
            <person name="Rivas-Marin E."/>
            <person name="Kohn T."/>
            <person name="Peeters S.H."/>
            <person name="Heuer A."/>
            <person name="Rast P."/>
            <person name="Oberbeckmann S."/>
            <person name="Bunk B."/>
            <person name="Jeske O."/>
            <person name="Meyerdierks A."/>
            <person name="Storesund J.E."/>
            <person name="Kallscheuer N."/>
            <person name="Luecker S."/>
            <person name="Lage O.M."/>
            <person name="Pohl T."/>
            <person name="Merkel B.J."/>
            <person name="Hornburger P."/>
            <person name="Mueller R.-W."/>
            <person name="Bruemmer F."/>
            <person name="Labrenz M."/>
            <person name="Spormann A.M."/>
            <person name="Op den Camp H."/>
            <person name="Overmann J."/>
            <person name="Amann R."/>
            <person name="Jetten M.S.M."/>
            <person name="Mascher T."/>
            <person name="Medema M.H."/>
            <person name="Devos D.P."/>
            <person name="Kaster A.-K."/>
            <person name="Ovreas L."/>
            <person name="Rohde M."/>
            <person name="Galperin M.Y."/>
            <person name="Jogler C."/>
        </authorList>
    </citation>
    <scope>NUCLEOTIDE SEQUENCE [LARGE SCALE GENOMIC DNA]</scope>
    <source>
        <strain evidence="1 2">Pr1d</strain>
    </source>
</reference>
<dbReference type="PANTHER" id="PTHR34290:SF2">
    <property type="entry name" value="OS04G0668800 PROTEIN"/>
    <property type="match status" value="1"/>
</dbReference>
<dbReference type="GO" id="GO:0015035">
    <property type="term" value="F:protein-disulfide reductase activity"/>
    <property type="evidence" value="ECO:0007669"/>
    <property type="project" value="InterPro"/>
</dbReference>